<dbReference type="PROSITE" id="PS50088">
    <property type="entry name" value="ANK_REPEAT"/>
    <property type="match status" value="2"/>
</dbReference>
<evidence type="ECO:0000256" key="10">
    <source>
        <dbReference type="RuleBase" id="RU003500"/>
    </source>
</evidence>
<evidence type="ECO:0000256" key="7">
    <source>
        <dbReference type="ARBA" id="ARBA00023157"/>
    </source>
</evidence>
<dbReference type="PRINTS" id="PR01349">
    <property type="entry name" value="WNTPROTEIN"/>
</dbReference>
<feature type="compositionally biased region" description="Acidic residues" evidence="11">
    <location>
        <begin position="13"/>
        <end position="23"/>
    </location>
</feature>
<dbReference type="InterPro" id="IPR005817">
    <property type="entry name" value="Wnt"/>
</dbReference>
<dbReference type="Pfam" id="PF07647">
    <property type="entry name" value="SAM_2"/>
    <property type="match status" value="1"/>
</dbReference>
<dbReference type="Proteomes" id="UP000694568">
    <property type="component" value="Unplaced"/>
</dbReference>
<reference evidence="13" key="1">
    <citation type="submission" date="2025-08" db="UniProtKB">
        <authorList>
            <consortium name="Ensembl"/>
        </authorList>
    </citation>
    <scope>IDENTIFICATION</scope>
</reference>
<dbReference type="SMART" id="SM00097">
    <property type="entry name" value="WNT1"/>
    <property type="match status" value="1"/>
</dbReference>
<dbReference type="Gene3D" id="1.10.150.50">
    <property type="entry name" value="Transcription Factor, Ets-1"/>
    <property type="match status" value="1"/>
</dbReference>
<dbReference type="PANTHER" id="PTHR24157">
    <property type="entry name" value="ANKYRIN REPEAT, SAM AND BASIC LEUCINE ZIPPER DOMAIN-CONTAINING PROTEIN 1"/>
    <property type="match status" value="1"/>
</dbReference>
<dbReference type="GeneTree" id="ENSGT00880000138051"/>
<feature type="repeat" description="ANK" evidence="9">
    <location>
        <begin position="182"/>
        <end position="214"/>
    </location>
</feature>
<comment type="similarity">
    <text evidence="2 10">Belongs to the Wnt family.</text>
</comment>
<evidence type="ECO:0000256" key="8">
    <source>
        <dbReference type="ARBA" id="ARBA00023288"/>
    </source>
</evidence>
<dbReference type="GO" id="GO:0005102">
    <property type="term" value="F:signaling receptor binding"/>
    <property type="evidence" value="ECO:0007669"/>
    <property type="project" value="InterPro"/>
</dbReference>
<sequence length="583" mass="64399">MGSFTDNAFPAGDESDGSNDEWDIGCPDKKSPRIKDLGAVVPNASDNVLMLKTAISKGDIGTVEQLLDNGMDIETRLGFEWTPLMCVVSVANYDLAKLLLDRGASANFSKDHWTVLMASCTASGSEDKIARCVELLLSRNADPNVLDRSQMTCLMLAARDNHSKVINLLVSHGAEINVQDSNGYTALSIAVQYGREEAVLKLLQLGADKTLRNKAGKSPADLAVIFKRTQICRVLAFSSHISTVQTFSSMEETLSKYFKTNSEPPPSQESVNKLDDLELLLHGLDLGYLTDIMTEHDITWSYLLTMEKDDLEKIGITDPVDQQKVLSAVQQMHLDKVDFDKISLPGTAESGGEDLQNFLISVRQQCCYLTETIQDVISRFPRQASQLVFSLDPKKDAQAICNQLVIQTKDLQKEVTCLRNLLCQMDEAGDCGQLPKPDSHSNQRMRSLTTVALSALGATVLLLLYKAASGKVYLQMYMGTLGSQVMCDNIPGLVNKQRQLCRQHPKVMQAIGAGMKDWISECQHQFRNHRWNCNTTARDHNLFGRLLLRSSREVAFMYAISSAGVVYTLARACSQGELDSCSC</sequence>
<keyword evidence="3 10" id="KW-0217">Developmental protein</keyword>
<evidence type="ECO:0000256" key="11">
    <source>
        <dbReference type="SAM" id="MobiDB-lite"/>
    </source>
</evidence>
<dbReference type="PRINTS" id="PR01842">
    <property type="entry name" value="WNT2PROTEIN"/>
</dbReference>
<comment type="subcellular location">
    <subcellularLocation>
        <location evidence="1 10">Secreted</location>
        <location evidence="1 10">Extracellular space</location>
        <location evidence="1 10">Extracellular matrix</location>
    </subcellularLocation>
</comment>
<dbReference type="Pfam" id="PF00023">
    <property type="entry name" value="Ank"/>
    <property type="match status" value="1"/>
</dbReference>
<gene>
    <name evidence="13" type="primary">wnt2</name>
</gene>
<dbReference type="GO" id="GO:0016055">
    <property type="term" value="P:Wnt signaling pathway"/>
    <property type="evidence" value="ECO:0007669"/>
    <property type="project" value="UniProtKB-KW"/>
</dbReference>
<evidence type="ECO:0000256" key="3">
    <source>
        <dbReference type="ARBA" id="ARBA00022473"/>
    </source>
</evidence>
<dbReference type="GO" id="GO:0005576">
    <property type="term" value="C:extracellular region"/>
    <property type="evidence" value="ECO:0007669"/>
    <property type="project" value="InterPro"/>
</dbReference>
<dbReference type="Pfam" id="PF12796">
    <property type="entry name" value="Ank_2"/>
    <property type="match status" value="1"/>
</dbReference>
<evidence type="ECO:0000256" key="9">
    <source>
        <dbReference type="PROSITE-ProRule" id="PRU00023"/>
    </source>
</evidence>
<dbReference type="SMART" id="SM00454">
    <property type="entry name" value="SAM"/>
    <property type="match status" value="1"/>
</dbReference>
<proteinExistence type="inferred from homology"/>
<dbReference type="InterPro" id="IPR013761">
    <property type="entry name" value="SAM/pointed_sf"/>
</dbReference>
<comment type="function">
    <text evidence="10">Ligand for members of the frizzled family of seven transmembrane receptors.</text>
</comment>
<keyword evidence="14" id="KW-1185">Reference proteome</keyword>
<keyword evidence="7" id="KW-1015">Disulfide bond</keyword>
<dbReference type="GO" id="GO:0048513">
    <property type="term" value="P:animal organ development"/>
    <property type="evidence" value="ECO:0007669"/>
    <property type="project" value="UniProtKB-ARBA"/>
</dbReference>
<dbReference type="InterPro" id="IPR001660">
    <property type="entry name" value="SAM"/>
</dbReference>
<dbReference type="InterPro" id="IPR036770">
    <property type="entry name" value="Ankyrin_rpt-contain_sf"/>
</dbReference>
<evidence type="ECO:0000256" key="5">
    <source>
        <dbReference type="ARBA" id="ARBA00022530"/>
    </source>
</evidence>
<name>A0A8C9YU46_SANLU</name>
<evidence type="ECO:0000256" key="6">
    <source>
        <dbReference type="ARBA" id="ARBA00022687"/>
    </source>
</evidence>
<dbReference type="SMART" id="SM00248">
    <property type="entry name" value="ANK"/>
    <property type="match status" value="5"/>
</dbReference>
<dbReference type="PROSITE" id="PS50297">
    <property type="entry name" value="ANK_REP_REGION"/>
    <property type="match status" value="2"/>
</dbReference>
<evidence type="ECO:0000313" key="14">
    <source>
        <dbReference type="Proteomes" id="UP000694568"/>
    </source>
</evidence>
<keyword evidence="9" id="KW-0040">ANK repeat</keyword>
<evidence type="ECO:0000256" key="4">
    <source>
        <dbReference type="ARBA" id="ARBA00022525"/>
    </source>
</evidence>
<keyword evidence="4" id="KW-0964">Secreted</keyword>
<evidence type="ECO:0000313" key="13">
    <source>
        <dbReference type="Ensembl" id="ENSSLUP00000029979.1"/>
    </source>
</evidence>
<organism evidence="13 14">
    <name type="scientific">Sander lucioperca</name>
    <name type="common">Pike-perch</name>
    <name type="synonym">Perca lucioperca</name>
    <dbReference type="NCBI Taxonomy" id="283035"/>
    <lineage>
        <taxon>Eukaryota</taxon>
        <taxon>Metazoa</taxon>
        <taxon>Chordata</taxon>
        <taxon>Craniata</taxon>
        <taxon>Vertebrata</taxon>
        <taxon>Euteleostomi</taxon>
        <taxon>Actinopterygii</taxon>
        <taxon>Neopterygii</taxon>
        <taxon>Teleostei</taxon>
        <taxon>Neoteleostei</taxon>
        <taxon>Acanthomorphata</taxon>
        <taxon>Eupercaria</taxon>
        <taxon>Perciformes</taxon>
        <taxon>Percoidei</taxon>
        <taxon>Percidae</taxon>
        <taxon>Luciopercinae</taxon>
        <taxon>Sander</taxon>
    </lineage>
</organism>
<dbReference type="FunFam" id="1.10.150.50:FF:000089">
    <property type="entry name" value="Ankyrin repeat, SAM and basic leucine zipper domain-containing 1"/>
    <property type="match status" value="1"/>
</dbReference>
<evidence type="ECO:0000259" key="12">
    <source>
        <dbReference type="PROSITE" id="PS50105"/>
    </source>
</evidence>
<dbReference type="Pfam" id="PF00110">
    <property type="entry name" value="wnt"/>
    <property type="match status" value="1"/>
</dbReference>
<dbReference type="PANTHER" id="PTHR24157:SF3">
    <property type="entry name" value="ANKYRIN REPEAT, SAM AND BASIC LEUCINE ZIPPER DOMAIN-CONTAINING PROTEIN 1"/>
    <property type="match status" value="1"/>
</dbReference>
<dbReference type="PROSITE" id="PS50105">
    <property type="entry name" value="SAM_DOMAIN"/>
    <property type="match status" value="1"/>
</dbReference>
<feature type="region of interest" description="Disordered" evidence="11">
    <location>
        <begin position="1"/>
        <end position="25"/>
    </location>
</feature>
<dbReference type="SUPFAM" id="SSF48403">
    <property type="entry name" value="Ankyrin repeat"/>
    <property type="match status" value="1"/>
</dbReference>
<accession>A0A8C9YU46</accession>
<reference evidence="13" key="2">
    <citation type="submission" date="2025-09" db="UniProtKB">
        <authorList>
            <consortium name="Ensembl"/>
        </authorList>
    </citation>
    <scope>IDENTIFICATION</scope>
</reference>
<dbReference type="InterPro" id="IPR009140">
    <property type="entry name" value="Wnt2"/>
</dbReference>
<dbReference type="InterPro" id="IPR002110">
    <property type="entry name" value="Ankyrin_rpt"/>
</dbReference>
<dbReference type="AlphaFoldDB" id="A0A8C9YU46"/>
<dbReference type="Gene3D" id="1.25.40.20">
    <property type="entry name" value="Ankyrin repeat-containing domain"/>
    <property type="match status" value="1"/>
</dbReference>
<feature type="repeat" description="ANK" evidence="9">
    <location>
        <begin position="149"/>
        <end position="181"/>
    </location>
</feature>
<protein>
    <recommendedName>
        <fullName evidence="10">Protein Wnt</fullName>
    </recommendedName>
</protein>
<feature type="domain" description="SAM" evidence="12">
    <location>
        <begin position="272"/>
        <end position="335"/>
    </location>
</feature>
<keyword evidence="6 10" id="KW-0879">Wnt signaling pathway</keyword>
<keyword evidence="5" id="KW-0272">Extracellular matrix</keyword>
<evidence type="ECO:0000256" key="2">
    <source>
        <dbReference type="ARBA" id="ARBA00005683"/>
    </source>
</evidence>
<evidence type="ECO:0000256" key="1">
    <source>
        <dbReference type="ARBA" id="ARBA00004498"/>
    </source>
</evidence>
<dbReference type="SUPFAM" id="SSF47769">
    <property type="entry name" value="SAM/Pointed domain"/>
    <property type="match status" value="1"/>
</dbReference>
<dbReference type="Ensembl" id="ENSSLUT00000030929.1">
    <property type="protein sequence ID" value="ENSSLUP00000029979.1"/>
    <property type="gene ID" value="ENSSLUG00000013461.1"/>
</dbReference>
<keyword evidence="8" id="KW-0449">Lipoprotein</keyword>
<dbReference type="GO" id="GO:0071546">
    <property type="term" value="C:pi-body"/>
    <property type="evidence" value="ECO:0007669"/>
    <property type="project" value="TreeGrafter"/>
</dbReference>